<dbReference type="PROSITE" id="PS50297">
    <property type="entry name" value="ANK_REP_REGION"/>
    <property type="match status" value="2"/>
</dbReference>
<keyword evidence="7" id="KW-1185">Reference proteome</keyword>
<dbReference type="PANTHER" id="PTHR24198:SF165">
    <property type="entry name" value="ANKYRIN REPEAT-CONTAINING PROTEIN-RELATED"/>
    <property type="match status" value="1"/>
</dbReference>
<evidence type="ECO:0000256" key="4">
    <source>
        <dbReference type="SAM" id="Coils"/>
    </source>
</evidence>
<feature type="coiled-coil region" evidence="4">
    <location>
        <begin position="650"/>
        <end position="693"/>
    </location>
</feature>
<feature type="repeat" description="ANK" evidence="3">
    <location>
        <begin position="95"/>
        <end position="127"/>
    </location>
</feature>
<protein>
    <submittedName>
        <fullName evidence="6">Ankyrin repeat domain 35</fullName>
    </submittedName>
</protein>
<organism evidence="6 7">
    <name type="scientific">Aquila chrysaetos chrysaetos</name>
    <dbReference type="NCBI Taxonomy" id="223781"/>
    <lineage>
        <taxon>Eukaryota</taxon>
        <taxon>Metazoa</taxon>
        <taxon>Chordata</taxon>
        <taxon>Craniata</taxon>
        <taxon>Vertebrata</taxon>
        <taxon>Euteleostomi</taxon>
        <taxon>Archelosauria</taxon>
        <taxon>Archosauria</taxon>
        <taxon>Dinosauria</taxon>
        <taxon>Saurischia</taxon>
        <taxon>Theropoda</taxon>
        <taxon>Coelurosauria</taxon>
        <taxon>Aves</taxon>
        <taxon>Neognathae</taxon>
        <taxon>Neoaves</taxon>
        <taxon>Telluraves</taxon>
        <taxon>Accipitrimorphae</taxon>
        <taxon>Accipitriformes</taxon>
        <taxon>Accipitridae</taxon>
        <taxon>Accipitrinae</taxon>
        <taxon>Aquila</taxon>
    </lineage>
</organism>
<dbReference type="AlphaFoldDB" id="A0A663DSF0"/>
<proteinExistence type="predicted"/>
<dbReference type="Pfam" id="PF13637">
    <property type="entry name" value="Ank_4"/>
    <property type="match status" value="1"/>
</dbReference>
<evidence type="ECO:0000313" key="6">
    <source>
        <dbReference type="Ensembl" id="ENSACCP00020002895.1"/>
    </source>
</evidence>
<keyword evidence="4" id="KW-0175">Coiled coil</keyword>
<feature type="compositionally biased region" description="Acidic residues" evidence="5">
    <location>
        <begin position="209"/>
        <end position="219"/>
    </location>
</feature>
<dbReference type="SUPFAM" id="SSF48403">
    <property type="entry name" value="Ankyrin repeat"/>
    <property type="match status" value="1"/>
</dbReference>
<feature type="coiled-coil region" evidence="4">
    <location>
        <begin position="455"/>
        <end position="522"/>
    </location>
</feature>
<keyword evidence="1" id="KW-0677">Repeat</keyword>
<dbReference type="InterPro" id="IPR036770">
    <property type="entry name" value="Ankyrin_rpt-contain_sf"/>
</dbReference>
<dbReference type="PROSITE" id="PS50088">
    <property type="entry name" value="ANK_REPEAT"/>
    <property type="match status" value="3"/>
</dbReference>
<evidence type="ECO:0000256" key="3">
    <source>
        <dbReference type="PROSITE-ProRule" id="PRU00023"/>
    </source>
</evidence>
<accession>A0A663DSF0</accession>
<name>A0A663DSF0_AQUCH</name>
<dbReference type="Proteomes" id="UP000472275">
    <property type="component" value="Chromosome 9"/>
</dbReference>
<feature type="region of interest" description="Disordered" evidence="5">
    <location>
        <begin position="183"/>
        <end position="224"/>
    </location>
</feature>
<dbReference type="GeneTree" id="ENSGT00530000063074"/>
<evidence type="ECO:0000256" key="1">
    <source>
        <dbReference type="ARBA" id="ARBA00022737"/>
    </source>
</evidence>
<dbReference type="InParanoid" id="A0A663DSF0"/>
<dbReference type="Gene3D" id="1.25.40.20">
    <property type="entry name" value="Ankyrin repeat-containing domain"/>
    <property type="match status" value="1"/>
</dbReference>
<dbReference type="PANTHER" id="PTHR24198">
    <property type="entry name" value="ANKYRIN REPEAT AND PROTEIN KINASE DOMAIN-CONTAINING PROTEIN"/>
    <property type="match status" value="1"/>
</dbReference>
<sequence length="900" mass="96675">MSPGRGGVPAGRVPGVPLGCQCPAHRSLAGSTALHLATIACQPQCVKVLLQYGANESHVDGQNRTPLHWAASSGCASSVLLLCDHEALLDATDAHGQTPLMLAARGNHAAICAQLLQRGADPNLTDKDKKTALTLACEHRSLESAELLLSHGAVVGDEDCWHYTGQTSSRVLRWLLRSTHGGGRENGAGCAGDPAPQVGTQGEGTLGSDSEEEDEEQQDGSDAWRVQRLQARLARKTRECQRLAATAASIRQQVRDLARLLPGCKARDGTEDEDGACLTLLAQHMEELRKRMLAEGDGGQQTMAQLDGDDGVPVLAPFLTWLGDECTKMRAAKASAFTRSKGLRKEVEEALRSKLHYEVVSADAVRRSLAAWEKMVVGLEQTLSRADETHAKMLQGSRILLENLQREPVQLLARTAPSQCPVNGTEPALGGKSQEELPREGRNLEKEMLELKESNGMLLGELARLSRERERLQEELRRLREQDPDAEPVAEGAGAAALARALAAEREEAARLRRRLAGQRQELAVLRDGVGKRVQEAAGDASAGILRELHLKLDGLVRSQHEALQLVAEMEGEGTPGEGAPHSDGDGGAGLLGELEDALGELVKELGTASGPRVPRLLERLAGTTATLRGWAFLGEQWEQPGAEAERWRVAAAEEKRAKEAAVAQAAEREREAQELREKAEGLERSVGNLRAKAGELSRACRDKEGKVRSGRAWDMGWREQGHLPITIPIITVPFLSMSSSHCCPHHHHPLPITIPFPLLSPLPFPSHRHLLPITIPVAVPITVPIITIPFPSTSSSCHCSHHCPLPITVPITVAFPLLSPSPSSSHHHPLPVAVPVAISFPSLSPSPSPSHHCLPPITPPHHLSPPPQCFTSPMSPGGAGFGGPGAAQDLWGNREILPT</sequence>
<feature type="repeat" description="ANK" evidence="3">
    <location>
        <begin position="62"/>
        <end position="94"/>
    </location>
</feature>
<reference evidence="6" key="1">
    <citation type="submission" date="2025-08" db="UniProtKB">
        <authorList>
            <consortium name="Ensembl"/>
        </authorList>
    </citation>
    <scope>IDENTIFICATION</scope>
</reference>
<evidence type="ECO:0000256" key="5">
    <source>
        <dbReference type="SAM" id="MobiDB-lite"/>
    </source>
</evidence>
<reference evidence="6" key="2">
    <citation type="submission" date="2025-09" db="UniProtKB">
        <authorList>
            <consortium name="Ensembl"/>
        </authorList>
    </citation>
    <scope>IDENTIFICATION</scope>
</reference>
<evidence type="ECO:0000256" key="2">
    <source>
        <dbReference type="ARBA" id="ARBA00023043"/>
    </source>
</evidence>
<feature type="region of interest" description="Disordered" evidence="5">
    <location>
        <begin position="866"/>
        <end position="900"/>
    </location>
</feature>
<dbReference type="SMART" id="SM00248">
    <property type="entry name" value="ANK"/>
    <property type="match status" value="4"/>
</dbReference>
<feature type="repeat" description="ANK" evidence="3">
    <location>
        <begin position="29"/>
        <end position="61"/>
    </location>
</feature>
<dbReference type="Pfam" id="PF12796">
    <property type="entry name" value="Ank_2"/>
    <property type="match status" value="1"/>
</dbReference>
<feature type="coiled-coil region" evidence="4">
    <location>
        <begin position="226"/>
        <end position="253"/>
    </location>
</feature>
<dbReference type="InterPro" id="IPR002110">
    <property type="entry name" value="Ankyrin_rpt"/>
</dbReference>
<dbReference type="Ensembl" id="ENSACCT00020003001.1">
    <property type="protein sequence ID" value="ENSACCP00020002895.1"/>
    <property type="gene ID" value="ENSACCG00020001982.1"/>
</dbReference>
<keyword evidence="2 3" id="KW-0040">ANK repeat</keyword>
<evidence type="ECO:0000313" key="7">
    <source>
        <dbReference type="Proteomes" id="UP000472275"/>
    </source>
</evidence>